<dbReference type="AlphaFoldDB" id="A0AAV7H295"/>
<comment type="caution">
    <text evidence="2">The sequence shown here is derived from an EMBL/GenBank/DDBJ whole genome shotgun (WGS) entry which is preliminary data.</text>
</comment>
<proteinExistence type="predicted"/>
<keyword evidence="3" id="KW-1185">Reference proteome</keyword>
<gene>
    <name evidence="2" type="ORF">IEQ34_007748</name>
</gene>
<evidence type="ECO:0000313" key="2">
    <source>
        <dbReference type="EMBL" id="KAH0463166.1"/>
    </source>
</evidence>
<dbReference type="EMBL" id="JAGFBR010000008">
    <property type="protein sequence ID" value="KAH0463166.1"/>
    <property type="molecule type" value="Genomic_DNA"/>
</dbReference>
<protein>
    <recommendedName>
        <fullName evidence="4">HNH homing endonuclease</fullName>
    </recommendedName>
</protein>
<evidence type="ECO:0000313" key="3">
    <source>
        <dbReference type="Proteomes" id="UP000775213"/>
    </source>
</evidence>
<evidence type="ECO:0000256" key="1">
    <source>
        <dbReference type="SAM" id="MobiDB-lite"/>
    </source>
</evidence>
<accession>A0AAV7H295</accession>
<feature type="region of interest" description="Disordered" evidence="1">
    <location>
        <begin position="1"/>
        <end position="66"/>
    </location>
</feature>
<sequence length="146" mass="17042">MKKQRLLHKIGAAQRSQNKKRPLKIQNCEPQSKRGSQKSKPATQKNSKIARAEKEDENPDRTQEKRPFYVFRKAIKTPGCPETIQGVHINGPHHCPWQQRHPKSSCDIWENDEGQDKSKWDNMLAPLAYENFASRILVQLEWTQMQ</sequence>
<evidence type="ECO:0008006" key="4">
    <source>
        <dbReference type="Google" id="ProtNLM"/>
    </source>
</evidence>
<reference evidence="2 3" key="1">
    <citation type="journal article" date="2021" name="Hortic Res">
        <title>Chromosome-scale assembly of the Dendrobium chrysotoxum genome enhances the understanding of orchid evolution.</title>
        <authorList>
            <person name="Zhang Y."/>
            <person name="Zhang G.Q."/>
            <person name="Zhang D."/>
            <person name="Liu X.D."/>
            <person name="Xu X.Y."/>
            <person name="Sun W.H."/>
            <person name="Yu X."/>
            <person name="Zhu X."/>
            <person name="Wang Z.W."/>
            <person name="Zhao X."/>
            <person name="Zhong W.Y."/>
            <person name="Chen H."/>
            <person name="Yin W.L."/>
            <person name="Huang T."/>
            <person name="Niu S.C."/>
            <person name="Liu Z.J."/>
        </authorList>
    </citation>
    <scope>NUCLEOTIDE SEQUENCE [LARGE SCALE GENOMIC DNA]</scope>
    <source>
        <strain evidence="2">Lindl</strain>
    </source>
</reference>
<name>A0AAV7H295_DENCH</name>
<organism evidence="2 3">
    <name type="scientific">Dendrobium chrysotoxum</name>
    <name type="common">Orchid</name>
    <dbReference type="NCBI Taxonomy" id="161865"/>
    <lineage>
        <taxon>Eukaryota</taxon>
        <taxon>Viridiplantae</taxon>
        <taxon>Streptophyta</taxon>
        <taxon>Embryophyta</taxon>
        <taxon>Tracheophyta</taxon>
        <taxon>Spermatophyta</taxon>
        <taxon>Magnoliopsida</taxon>
        <taxon>Liliopsida</taxon>
        <taxon>Asparagales</taxon>
        <taxon>Orchidaceae</taxon>
        <taxon>Epidendroideae</taxon>
        <taxon>Malaxideae</taxon>
        <taxon>Dendrobiinae</taxon>
        <taxon>Dendrobium</taxon>
    </lineage>
</organism>
<dbReference type="Proteomes" id="UP000775213">
    <property type="component" value="Unassembled WGS sequence"/>
</dbReference>
<feature type="compositionally biased region" description="Basic and acidic residues" evidence="1">
    <location>
        <begin position="50"/>
        <end position="66"/>
    </location>
</feature>
<feature type="compositionally biased region" description="Polar residues" evidence="1">
    <location>
        <begin position="28"/>
        <end position="47"/>
    </location>
</feature>